<dbReference type="EMBL" id="LKEA01000053">
    <property type="protein sequence ID" value="ROV91859.1"/>
    <property type="molecule type" value="Genomic_DNA"/>
</dbReference>
<evidence type="ECO:0000256" key="7">
    <source>
        <dbReference type="RuleBase" id="RU000461"/>
    </source>
</evidence>
<evidence type="ECO:0000256" key="8">
    <source>
        <dbReference type="SAM" id="SignalP"/>
    </source>
</evidence>
<keyword evidence="3 7" id="KW-0560">Oxidoreductase</keyword>
<dbReference type="InterPro" id="IPR050364">
    <property type="entry name" value="Cytochrome_P450_fung"/>
</dbReference>
<name>A0A423VLG0_9PEZI</name>
<evidence type="ECO:0000256" key="4">
    <source>
        <dbReference type="ARBA" id="ARBA00023004"/>
    </source>
</evidence>
<evidence type="ECO:0000313" key="10">
    <source>
        <dbReference type="Proteomes" id="UP000283895"/>
    </source>
</evidence>
<dbReference type="PANTHER" id="PTHR46300:SF2">
    <property type="entry name" value="CYTOCHROME P450 MONOOXYGENASE ALNH-RELATED"/>
    <property type="match status" value="1"/>
</dbReference>
<dbReference type="InterPro" id="IPR017972">
    <property type="entry name" value="Cyt_P450_CS"/>
</dbReference>
<keyword evidence="2 6" id="KW-0479">Metal-binding</keyword>
<dbReference type="GO" id="GO:0016705">
    <property type="term" value="F:oxidoreductase activity, acting on paired donors, with incorporation or reduction of molecular oxygen"/>
    <property type="evidence" value="ECO:0007669"/>
    <property type="project" value="InterPro"/>
</dbReference>
<keyword evidence="6 7" id="KW-0349">Heme</keyword>
<dbReference type="SUPFAM" id="SSF48264">
    <property type="entry name" value="Cytochrome P450"/>
    <property type="match status" value="1"/>
</dbReference>
<keyword evidence="4 6" id="KW-0408">Iron</keyword>
<evidence type="ECO:0000256" key="6">
    <source>
        <dbReference type="PIRSR" id="PIRSR602401-1"/>
    </source>
</evidence>
<dbReference type="GO" id="GO:0004497">
    <property type="term" value="F:monooxygenase activity"/>
    <property type="evidence" value="ECO:0007669"/>
    <property type="project" value="UniProtKB-KW"/>
</dbReference>
<dbReference type="PROSITE" id="PS00086">
    <property type="entry name" value="CYTOCHROME_P450"/>
    <property type="match status" value="1"/>
</dbReference>
<dbReference type="Pfam" id="PF00067">
    <property type="entry name" value="p450"/>
    <property type="match status" value="1"/>
</dbReference>
<feature type="chain" id="PRO_5019294575" description="Cytochrome P450" evidence="8">
    <location>
        <begin position="25"/>
        <end position="554"/>
    </location>
</feature>
<dbReference type="InterPro" id="IPR036396">
    <property type="entry name" value="Cyt_P450_sf"/>
</dbReference>
<keyword evidence="10" id="KW-1185">Reference proteome</keyword>
<protein>
    <recommendedName>
        <fullName evidence="11">Cytochrome P450</fullName>
    </recommendedName>
</protein>
<dbReference type="Gene3D" id="1.10.630.10">
    <property type="entry name" value="Cytochrome P450"/>
    <property type="match status" value="1"/>
</dbReference>
<evidence type="ECO:0008006" key="11">
    <source>
        <dbReference type="Google" id="ProtNLM"/>
    </source>
</evidence>
<dbReference type="AlphaFoldDB" id="A0A423VLG0"/>
<comment type="caution">
    <text evidence="9">The sequence shown here is derived from an EMBL/GenBank/DDBJ whole genome shotgun (WGS) entry which is preliminary data.</text>
</comment>
<dbReference type="Proteomes" id="UP000283895">
    <property type="component" value="Unassembled WGS sequence"/>
</dbReference>
<proteinExistence type="inferred from homology"/>
<dbReference type="GO" id="GO:0005506">
    <property type="term" value="F:iron ion binding"/>
    <property type="evidence" value="ECO:0007669"/>
    <property type="project" value="InterPro"/>
</dbReference>
<keyword evidence="5 7" id="KW-0503">Monooxygenase</keyword>
<evidence type="ECO:0000256" key="2">
    <source>
        <dbReference type="ARBA" id="ARBA00022723"/>
    </source>
</evidence>
<evidence type="ECO:0000256" key="3">
    <source>
        <dbReference type="ARBA" id="ARBA00023002"/>
    </source>
</evidence>
<dbReference type="PANTHER" id="PTHR46300">
    <property type="entry name" value="P450, PUTATIVE (EUROFUNG)-RELATED-RELATED"/>
    <property type="match status" value="1"/>
</dbReference>
<dbReference type="CDD" id="cd11065">
    <property type="entry name" value="CYP64-like"/>
    <property type="match status" value="1"/>
</dbReference>
<feature type="signal peptide" evidence="8">
    <location>
        <begin position="1"/>
        <end position="24"/>
    </location>
</feature>
<dbReference type="GO" id="GO:0020037">
    <property type="term" value="F:heme binding"/>
    <property type="evidence" value="ECO:0007669"/>
    <property type="project" value="InterPro"/>
</dbReference>
<evidence type="ECO:0000256" key="1">
    <source>
        <dbReference type="ARBA" id="ARBA00010617"/>
    </source>
</evidence>
<dbReference type="STRING" id="356882.A0A423VLG0"/>
<keyword evidence="8" id="KW-0732">Signal</keyword>
<comment type="similarity">
    <text evidence="1 7">Belongs to the cytochrome P450 family.</text>
</comment>
<evidence type="ECO:0000256" key="5">
    <source>
        <dbReference type="ARBA" id="ARBA00023033"/>
    </source>
</evidence>
<dbReference type="PRINTS" id="PR00463">
    <property type="entry name" value="EP450I"/>
</dbReference>
<dbReference type="PRINTS" id="PR00385">
    <property type="entry name" value="P450"/>
</dbReference>
<sequence>MGYFLTTALFGVLALLIAFVKVSGMGSRPKGYPPGPPTLPIIGNLHQMPTTRPHVQFKKWGDEYGPIYSLILGSQAIIVLSSDVAVKDLMDKKSAIYSSRPDMFLAQKICSGGLRFSFMPYGDTWRMMRRCVHSILNVRAAKAYIPYQELENKQMLAELLDQPDAFINHIQRYTDSLTTQMVFGFRAVSKDEEHVKEMFQNFSVFNEVCSSNTAGLLDVFPDLRHLPDFIVQTKKRARQSHIKEKSFYVRGWMQTKQQIKDGTAKPCFCVELMKSQELEGFSDDLAGYTSGVLHEGGSDTSSATLTAFIQALILYPEVQTRAREELDRVCEDRLPTMDDEENLPYTRACVKEILRWNSIGRAGIPHAVIKDDVYQGYTIPKGATVILNIWAINQDPSRYENPQVFNPLRFLGDTTTAAESALSPDVSRRDHFTFGAGRRVCPGMHVADRTLFMSISRLLWGFEFSKGKQMTTSADGKEVWEEVTPDPDNVVDGILAHPVPFPATITPRSERHAEIIRAAWNDCQDFLDEKGQWKKLGRYELASTHDIMIYLCEV</sequence>
<comment type="cofactor">
    <cofactor evidence="6">
        <name>heme</name>
        <dbReference type="ChEBI" id="CHEBI:30413"/>
    </cofactor>
</comment>
<organism evidence="9 10">
    <name type="scientific">Cytospora schulzeri</name>
    <dbReference type="NCBI Taxonomy" id="448051"/>
    <lineage>
        <taxon>Eukaryota</taxon>
        <taxon>Fungi</taxon>
        <taxon>Dikarya</taxon>
        <taxon>Ascomycota</taxon>
        <taxon>Pezizomycotina</taxon>
        <taxon>Sordariomycetes</taxon>
        <taxon>Sordariomycetidae</taxon>
        <taxon>Diaporthales</taxon>
        <taxon>Cytosporaceae</taxon>
        <taxon>Cytospora</taxon>
    </lineage>
</organism>
<feature type="binding site" description="axial binding residue" evidence="6">
    <location>
        <position position="441"/>
    </location>
    <ligand>
        <name>heme</name>
        <dbReference type="ChEBI" id="CHEBI:30413"/>
    </ligand>
    <ligandPart>
        <name>Fe</name>
        <dbReference type="ChEBI" id="CHEBI:18248"/>
    </ligandPart>
</feature>
<reference evidence="9 10" key="1">
    <citation type="submission" date="2015-09" db="EMBL/GenBank/DDBJ databases">
        <title>Host preference determinants of Valsa canker pathogens revealed by comparative genomics.</title>
        <authorList>
            <person name="Yin Z."/>
            <person name="Huang L."/>
        </authorList>
    </citation>
    <scope>NUCLEOTIDE SEQUENCE [LARGE SCALE GENOMIC DNA]</scope>
    <source>
        <strain evidence="9 10">03-1</strain>
    </source>
</reference>
<dbReference type="InterPro" id="IPR002401">
    <property type="entry name" value="Cyt_P450_E_grp-I"/>
</dbReference>
<evidence type="ECO:0000313" key="9">
    <source>
        <dbReference type="EMBL" id="ROV91859.1"/>
    </source>
</evidence>
<gene>
    <name evidence="9" type="ORF">VMCG_09180</name>
</gene>
<dbReference type="InterPro" id="IPR001128">
    <property type="entry name" value="Cyt_P450"/>
</dbReference>
<accession>A0A423VLG0</accession>
<dbReference type="OrthoDB" id="1055148at2759"/>